<evidence type="ECO:0000313" key="2">
    <source>
        <dbReference type="Proteomes" id="UP001597557"/>
    </source>
</evidence>
<dbReference type="RefSeq" id="WP_377182122.1">
    <property type="nucleotide sequence ID" value="NZ_JBHUPD010000001.1"/>
</dbReference>
<keyword evidence="2" id="KW-1185">Reference proteome</keyword>
<dbReference type="Proteomes" id="UP001597557">
    <property type="component" value="Unassembled WGS sequence"/>
</dbReference>
<comment type="caution">
    <text evidence="1">The sequence shown here is derived from an EMBL/GenBank/DDBJ whole genome shotgun (WGS) entry which is preliminary data.</text>
</comment>
<sequence>MNDKNSKAKVNFPSEVIRIPRDTIGKVRGNVLPTFQAPPPPPKPKAK</sequence>
<reference evidence="2" key="1">
    <citation type="journal article" date="2019" name="Int. J. Syst. Evol. Microbiol.">
        <title>The Global Catalogue of Microorganisms (GCM) 10K type strain sequencing project: providing services to taxonomists for standard genome sequencing and annotation.</title>
        <authorList>
            <consortium name="The Broad Institute Genomics Platform"/>
            <consortium name="The Broad Institute Genome Sequencing Center for Infectious Disease"/>
            <person name="Wu L."/>
            <person name="Ma J."/>
        </authorList>
    </citation>
    <scope>NUCLEOTIDE SEQUENCE [LARGE SCALE GENOMIC DNA]</scope>
    <source>
        <strain evidence="2">KCTC 22437</strain>
    </source>
</reference>
<evidence type="ECO:0000313" key="1">
    <source>
        <dbReference type="EMBL" id="MFD2871441.1"/>
    </source>
</evidence>
<proteinExistence type="predicted"/>
<name>A0ABW5Y9I9_9SPHI</name>
<dbReference type="EMBL" id="JBHUPD010000001">
    <property type="protein sequence ID" value="MFD2871441.1"/>
    <property type="molecule type" value="Genomic_DNA"/>
</dbReference>
<accession>A0ABW5Y9I9</accession>
<protein>
    <submittedName>
        <fullName evidence="1">Uncharacterized protein</fullName>
    </submittedName>
</protein>
<gene>
    <name evidence="1" type="ORF">ACFS5N_03105</name>
</gene>
<organism evidence="1 2">
    <name type="scientific">Mucilaginibacter ximonensis</name>
    <dbReference type="NCBI Taxonomy" id="538021"/>
    <lineage>
        <taxon>Bacteria</taxon>
        <taxon>Pseudomonadati</taxon>
        <taxon>Bacteroidota</taxon>
        <taxon>Sphingobacteriia</taxon>
        <taxon>Sphingobacteriales</taxon>
        <taxon>Sphingobacteriaceae</taxon>
        <taxon>Mucilaginibacter</taxon>
    </lineage>
</organism>